<accession>A0AC61SC20</accession>
<gene>
    <name evidence="1" type="ORF">C5S46_01590</name>
</gene>
<proteinExistence type="predicted"/>
<feature type="non-terminal residue" evidence="1">
    <location>
        <position position="122"/>
    </location>
</feature>
<name>A0AC61SC20_9EURY</name>
<keyword evidence="1" id="KW-0808">Transferase</keyword>
<protein>
    <submittedName>
        <fullName evidence="1">Aminotransferase class I/II-fold pyridoxal phosphate-dependent enzyme</fullName>
    </submittedName>
</protein>
<comment type="caution">
    <text evidence="1">The sequence shown here is derived from an EMBL/GenBank/DDBJ whole genome shotgun (WGS) entry which is preliminary data.</text>
</comment>
<dbReference type="Proteomes" id="UP000315423">
    <property type="component" value="Unassembled WGS sequence"/>
</dbReference>
<organism evidence="1 2">
    <name type="scientific">Candidatus Methanomarinus sp</name>
    <dbReference type="NCBI Taxonomy" id="3386244"/>
    <lineage>
        <taxon>Archaea</taxon>
        <taxon>Methanobacteriati</taxon>
        <taxon>Methanobacteriota</taxon>
        <taxon>Stenosarchaea group</taxon>
        <taxon>Methanomicrobia</taxon>
        <taxon>Methanosarcinales</taxon>
        <taxon>ANME-2 cluster</taxon>
        <taxon>Candidatus Methanocomedenaceae</taxon>
        <taxon>Candidatus Methanomarinus</taxon>
    </lineage>
</organism>
<sequence>MGAGMDGVVDTLMRMFIQPGTKALISTPTFSYYEIAVRAQGGTPVFIRRSADFSIDTDAVISSIDYSTNMVFLCSPNNPSGNSIPESDLREILDRSDALVFLDEAYVEFANMQLTHLSNEYD</sequence>
<reference evidence="1" key="1">
    <citation type="submission" date="2018-09" db="EMBL/GenBank/DDBJ databases">
        <title>A genomic encyclopedia of anaerobic methanotrophic archaea.</title>
        <authorList>
            <person name="Skennerton C.T."/>
            <person name="Chadwick G.L."/>
            <person name="Laso-Perez R."/>
            <person name="Leu A.O."/>
            <person name="Speth D.R."/>
            <person name="Yu H."/>
            <person name="Morgan-Lang C."/>
            <person name="Hatzenpichler R."/>
            <person name="Goudeau D."/>
            <person name="Malmstrom R."/>
            <person name="Woyke T."/>
            <person name="Hallam S."/>
            <person name="Tyson G.W."/>
            <person name="Wegener G."/>
            <person name="Boetius A."/>
            <person name="Orphan V.J."/>
        </authorList>
    </citation>
    <scope>NUCLEOTIDE SEQUENCE</scope>
    <source>
        <strain evidence="1">CONS3730D10UFb2</strain>
    </source>
</reference>
<keyword evidence="1" id="KW-0032">Aminotransferase</keyword>
<evidence type="ECO:0000313" key="2">
    <source>
        <dbReference type="Proteomes" id="UP000315423"/>
    </source>
</evidence>
<evidence type="ECO:0000313" key="1">
    <source>
        <dbReference type="EMBL" id="TKY92246.1"/>
    </source>
</evidence>
<dbReference type="EMBL" id="QYBA01000050">
    <property type="protein sequence ID" value="TKY92246.1"/>
    <property type="molecule type" value="Genomic_DNA"/>
</dbReference>